<name>A0A5B6YUZ5_DAVIN</name>
<organism evidence="2">
    <name type="scientific">Davidia involucrata</name>
    <name type="common">Dove tree</name>
    <dbReference type="NCBI Taxonomy" id="16924"/>
    <lineage>
        <taxon>Eukaryota</taxon>
        <taxon>Viridiplantae</taxon>
        <taxon>Streptophyta</taxon>
        <taxon>Embryophyta</taxon>
        <taxon>Tracheophyta</taxon>
        <taxon>Spermatophyta</taxon>
        <taxon>Magnoliopsida</taxon>
        <taxon>eudicotyledons</taxon>
        <taxon>Gunneridae</taxon>
        <taxon>Pentapetalae</taxon>
        <taxon>asterids</taxon>
        <taxon>Cornales</taxon>
        <taxon>Nyssaceae</taxon>
        <taxon>Davidia</taxon>
    </lineage>
</organism>
<dbReference type="PANTHER" id="PTHR35726:SF4">
    <property type="entry name" value="GLUTAMIC ACID-RICH PROTEIN-LIKE"/>
    <property type="match status" value="1"/>
</dbReference>
<reference evidence="2" key="1">
    <citation type="submission" date="2019-08" db="EMBL/GenBank/DDBJ databases">
        <title>Reference gene set and small RNA set construction with multiple tissues from Davidia involucrata Baill.</title>
        <authorList>
            <person name="Yang H."/>
            <person name="Zhou C."/>
            <person name="Li G."/>
            <person name="Wang J."/>
            <person name="Gao P."/>
            <person name="Wang M."/>
            <person name="Wang R."/>
            <person name="Zhao Y."/>
        </authorList>
    </citation>
    <scope>NUCLEOTIDE SEQUENCE</scope>
    <source>
        <tissue evidence="2">Mixed with DoveR01_LX</tissue>
    </source>
</reference>
<gene>
    <name evidence="2" type="ORF">Din_004889</name>
</gene>
<accession>A0A5B6YUZ5</accession>
<dbReference type="EMBL" id="GHES01004889">
    <property type="protein sequence ID" value="MPA35448.1"/>
    <property type="molecule type" value="Transcribed_RNA"/>
</dbReference>
<evidence type="ECO:0000256" key="1">
    <source>
        <dbReference type="SAM" id="MobiDB-lite"/>
    </source>
</evidence>
<proteinExistence type="predicted"/>
<dbReference type="PANTHER" id="PTHR35726">
    <property type="entry name" value="GLUTAMIC ACID-RICH PROTEIN-LIKE"/>
    <property type="match status" value="1"/>
</dbReference>
<dbReference type="AlphaFoldDB" id="A0A5B6YUZ5"/>
<evidence type="ECO:0000313" key="2">
    <source>
        <dbReference type="EMBL" id="MPA35448.1"/>
    </source>
</evidence>
<sequence>MDLRNVVDVSSFLHCEATGDSEADSDLNMGAVSTDMDVAEDDAQSCSCDLSDCARVIEFDHFDDDDGDDLEYVHDDDDDDDYDDDDEEEEEEVINQYWAGDDKVAPPSKAPGLVTCTAAAGQRKKSRGCIDPTKELMNEMDRNKLFWETCLAS</sequence>
<feature type="region of interest" description="Disordered" evidence="1">
    <location>
        <begin position="66"/>
        <end position="90"/>
    </location>
</feature>
<protein>
    <submittedName>
        <fullName evidence="2">Uncharacterized protein</fullName>
    </submittedName>
</protein>